<evidence type="ECO:0000256" key="3">
    <source>
        <dbReference type="ARBA" id="ARBA00022630"/>
    </source>
</evidence>
<evidence type="ECO:0000256" key="2">
    <source>
        <dbReference type="ARBA" id="ARBA00009347"/>
    </source>
</evidence>
<evidence type="ECO:0000256" key="5">
    <source>
        <dbReference type="RuleBase" id="RU362125"/>
    </source>
</evidence>
<dbReference type="AlphaFoldDB" id="A0A419HNT1"/>
<dbReference type="InterPro" id="IPR013786">
    <property type="entry name" value="AcylCoA_DH/ox_N"/>
</dbReference>
<keyword evidence="5" id="KW-0560">Oxidoreductase</keyword>
<dbReference type="Gene3D" id="1.10.540.10">
    <property type="entry name" value="Acyl-CoA dehydrogenase/oxidase, N-terminal domain"/>
    <property type="match status" value="1"/>
</dbReference>
<dbReference type="PANTHER" id="PTHR43884:SF12">
    <property type="entry name" value="ISOVALERYL-COA DEHYDROGENASE, MITOCHONDRIAL-RELATED"/>
    <property type="match status" value="1"/>
</dbReference>
<evidence type="ECO:0000259" key="8">
    <source>
        <dbReference type="Pfam" id="PF02771"/>
    </source>
</evidence>
<feature type="domain" description="Acyl-CoA oxidase/dehydrogenase middle" evidence="7">
    <location>
        <begin position="120"/>
        <end position="211"/>
    </location>
</feature>
<dbReference type="InterPro" id="IPR006091">
    <property type="entry name" value="Acyl-CoA_Oxase/DH_mid-dom"/>
</dbReference>
<dbReference type="InterPro" id="IPR046373">
    <property type="entry name" value="Acyl-CoA_Oxase/DH_mid-dom_sf"/>
</dbReference>
<comment type="cofactor">
    <cofactor evidence="1 5">
        <name>FAD</name>
        <dbReference type="ChEBI" id="CHEBI:57692"/>
    </cofactor>
</comment>
<evidence type="ECO:0000259" key="7">
    <source>
        <dbReference type="Pfam" id="PF02770"/>
    </source>
</evidence>
<dbReference type="SUPFAM" id="SSF56645">
    <property type="entry name" value="Acyl-CoA dehydrogenase NM domain-like"/>
    <property type="match status" value="1"/>
</dbReference>
<evidence type="ECO:0000259" key="6">
    <source>
        <dbReference type="Pfam" id="PF00441"/>
    </source>
</evidence>
<dbReference type="Pfam" id="PF02771">
    <property type="entry name" value="Acyl-CoA_dh_N"/>
    <property type="match status" value="1"/>
</dbReference>
<dbReference type="Gene3D" id="2.40.110.10">
    <property type="entry name" value="Butyryl-CoA Dehydrogenase, subunit A, domain 2"/>
    <property type="match status" value="1"/>
</dbReference>
<dbReference type="InterPro" id="IPR036250">
    <property type="entry name" value="AcylCo_DH-like_C"/>
</dbReference>
<protein>
    <submittedName>
        <fullName evidence="9">Acyl-CoA dehydrogenase</fullName>
    </submittedName>
</protein>
<name>A0A419HNT1_9PSEU</name>
<dbReference type="GO" id="GO:0050660">
    <property type="term" value="F:flavin adenine dinucleotide binding"/>
    <property type="evidence" value="ECO:0007669"/>
    <property type="project" value="InterPro"/>
</dbReference>
<dbReference type="RefSeq" id="WP_120026486.1">
    <property type="nucleotide sequence ID" value="NZ_QZFV01000134.1"/>
</dbReference>
<keyword evidence="3 5" id="KW-0285">Flavoprotein</keyword>
<dbReference type="Pfam" id="PF02770">
    <property type="entry name" value="Acyl-CoA_dh_M"/>
    <property type="match status" value="1"/>
</dbReference>
<dbReference type="EMBL" id="QZFV01000134">
    <property type="protein sequence ID" value="RJQ77858.1"/>
    <property type="molecule type" value="Genomic_DNA"/>
</dbReference>
<accession>A0A419HNT1</accession>
<dbReference type="InterPro" id="IPR009075">
    <property type="entry name" value="AcylCo_DH/oxidase_C"/>
</dbReference>
<dbReference type="Gene3D" id="1.20.140.10">
    <property type="entry name" value="Butyryl-CoA Dehydrogenase, subunit A, domain 3"/>
    <property type="match status" value="1"/>
</dbReference>
<proteinExistence type="inferred from homology"/>
<comment type="similarity">
    <text evidence="2 5">Belongs to the acyl-CoA dehydrogenase family.</text>
</comment>
<gene>
    <name evidence="9" type="ORF">D5S19_28645</name>
</gene>
<sequence length="379" mass="39617">MPVKTVAEPALPVTAGRFADEEIAPRANEFDRAEEIPAEVLRRVGELGLWAPFLPAEAGGAGLDLLGLGQVHAEIGRGCSSLRSLLTVHTMVSASVHRWGSDDQQARWLPALATGAVRGAFCLTEPDHSGSDATAAGTRAVAGDGHWILNGRKTWITGGRIAGLFLVFASSGTGMNAFLVPADRPGVRVTPVRHMLGTTASMLATVEFDEVRLGTEALLGPPGWAAGTVMTGALDLGRYSVACGSVGILRAALAACADYTSKRSAGGGLLRDLPAIRAKISDMVTARDAAWLLCEKAGRLKDAGDPATIMATWVAKYFASTAAARAASDAVQIHGANGCGPDYPVARLYRDAKVMEIIEGSTQIQELTIAGEAYREVTQ</sequence>
<dbReference type="InterPro" id="IPR009100">
    <property type="entry name" value="AcylCoA_DH/oxidase_NM_dom_sf"/>
</dbReference>
<comment type="caution">
    <text evidence="9">The sequence shown here is derived from an EMBL/GenBank/DDBJ whole genome shotgun (WGS) entry which is preliminary data.</text>
</comment>
<dbReference type="InterPro" id="IPR037069">
    <property type="entry name" value="AcylCoA_DH/ox_N_sf"/>
</dbReference>
<dbReference type="OrthoDB" id="9802447at2"/>
<keyword evidence="4 5" id="KW-0274">FAD</keyword>
<evidence type="ECO:0000313" key="9">
    <source>
        <dbReference type="EMBL" id="RJQ77858.1"/>
    </source>
</evidence>
<dbReference type="Pfam" id="PF00441">
    <property type="entry name" value="Acyl-CoA_dh_1"/>
    <property type="match status" value="1"/>
</dbReference>
<evidence type="ECO:0000256" key="4">
    <source>
        <dbReference type="ARBA" id="ARBA00022827"/>
    </source>
</evidence>
<reference evidence="9 10" key="1">
    <citation type="submission" date="2018-09" db="EMBL/GenBank/DDBJ databases">
        <title>YIM PH 21725 draft genome.</title>
        <authorList>
            <person name="Miao C."/>
        </authorList>
    </citation>
    <scope>NUCLEOTIDE SEQUENCE [LARGE SCALE GENOMIC DNA]</scope>
    <source>
        <strain evidence="10">YIM PH21725</strain>
    </source>
</reference>
<organism evidence="9 10">
    <name type="scientific">Amycolatopsis panacis</name>
    <dbReference type="NCBI Taxonomy" id="2340917"/>
    <lineage>
        <taxon>Bacteria</taxon>
        <taxon>Bacillati</taxon>
        <taxon>Actinomycetota</taxon>
        <taxon>Actinomycetes</taxon>
        <taxon>Pseudonocardiales</taxon>
        <taxon>Pseudonocardiaceae</taxon>
        <taxon>Amycolatopsis</taxon>
    </lineage>
</organism>
<feature type="domain" description="Acyl-CoA dehydrogenase/oxidase C-terminal" evidence="6">
    <location>
        <begin position="228"/>
        <end position="370"/>
    </location>
</feature>
<evidence type="ECO:0000256" key="1">
    <source>
        <dbReference type="ARBA" id="ARBA00001974"/>
    </source>
</evidence>
<evidence type="ECO:0000313" key="10">
    <source>
        <dbReference type="Proteomes" id="UP000285112"/>
    </source>
</evidence>
<dbReference type="PANTHER" id="PTHR43884">
    <property type="entry name" value="ACYL-COA DEHYDROGENASE"/>
    <property type="match status" value="1"/>
</dbReference>
<keyword evidence="10" id="KW-1185">Reference proteome</keyword>
<dbReference type="Proteomes" id="UP000285112">
    <property type="component" value="Unassembled WGS sequence"/>
</dbReference>
<dbReference type="SUPFAM" id="SSF47203">
    <property type="entry name" value="Acyl-CoA dehydrogenase C-terminal domain-like"/>
    <property type="match status" value="1"/>
</dbReference>
<dbReference type="PIRSF" id="PIRSF016578">
    <property type="entry name" value="HsaA"/>
    <property type="match status" value="1"/>
</dbReference>
<feature type="domain" description="Acyl-CoA dehydrogenase/oxidase N-terminal" evidence="8">
    <location>
        <begin position="14"/>
        <end position="115"/>
    </location>
</feature>
<dbReference type="GO" id="GO:0003995">
    <property type="term" value="F:acyl-CoA dehydrogenase activity"/>
    <property type="evidence" value="ECO:0007669"/>
    <property type="project" value="TreeGrafter"/>
</dbReference>